<name>A0A0F9RN55_9ZZZZ</name>
<organism evidence="2">
    <name type="scientific">marine sediment metagenome</name>
    <dbReference type="NCBI Taxonomy" id="412755"/>
    <lineage>
        <taxon>unclassified sequences</taxon>
        <taxon>metagenomes</taxon>
        <taxon>ecological metagenomes</taxon>
    </lineage>
</organism>
<protein>
    <submittedName>
        <fullName evidence="2">Uncharacterized protein</fullName>
    </submittedName>
</protein>
<proteinExistence type="predicted"/>
<sequence>MVLSREEIMKLPTHQRKGEFKKRRNFRKHEARKKLKERLKQEAKRKSAKE</sequence>
<feature type="compositionally biased region" description="Basic residues" evidence="1">
    <location>
        <begin position="13"/>
        <end position="37"/>
    </location>
</feature>
<dbReference type="EMBL" id="LAZR01000780">
    <property type="protein sequence ID" value="KKN57980.1"/>
    <property type="molecule type" value="Genomic_DNA"/>
</dbReference>
<dbReference type="AlphaFoldDB" id="A0A0F9RN55"/>
<evidence type="ECO:0000256" key="1">
    <source>
        <dbReference type="SAM" id="MobiDB-lite"/>
    </source>
</evidence>
<reference evidence="2" key="1">
    <citation type="journal article" date="2015" name="Nature">
        <title>Complex archaea that bridge the gap between prokaryotes and eukaryotes.</title>
        <authorList>
            <person name="Spang A."/>
            <person name="Saw J.H."/>
            <person name="Jorgensen S.L."/>
            <person name="Zaremba-Niedzwiedzka K."/>
            <person name="Martijn J."/>
            <person name="Lind A.E."/>
            <person name="van Eijk R."/>
            <person name="Schleper C."/>
            <person name="Guy L."/>
            <person name="Ettema T.J."/>
        </authorList>
    </citation>
    <scope>NUCLEOTIDE SEQUENCE</scope>
</reference>
<evidence type="ECO:0000313" key="2">
    <source>
        <dbReference type="EMBL" id="KKN57980.1"/>
    </source>
</evidence>
<accession>A0A0F9RN55</accession>
<feature type="region of interest" description="Disordered" evidence="1">
    <location>
        <begin position="1"/>
        <end position="50"/>
    </location>
</feature>
<gene>
    <name evidence="2" type="ORF">LCGC14_0556380</name>
</gene>
<comment type="caution">
    <text evidence="2">The sequence shown here is derived from an EMBL/GenBank/DDBJ whole genome shotgun (WGS) entry which is preliminary data.</text>
</comment>
<feature type="compositionally biased region" description="Basic and acidic residues" evidence="1">
    <location>
        <begin position="38"/>
        <end position="50"/>
    </location>
</feature>